<name>A0ABS8RZB0_DATST</name>
<organism evidence="1 2">
    <name type="scientific">Datura stramonium</name>
    <name type="common">Jimsonweed</name>
    <name type="synonym">Common thornapple</name>
    <dbReference type="NCBI Taxonomy" id="4076"/>
    <lineage>
        <taxon>Eukaryota</taxon>
        <taxon>Viridiplantae</taxon>
        <taxon>Streptophyta</taxon>
        <taxon>Embryophyta</taxon>
        <taxon>Tracheophyta</taxon>
        <taxon>Spermatophyta</taxon>
        <taxon>Magnoliopsida</taxon>
        <taxon>eudicotyledons</taxon>
        <taxon>Gunneridae</taxon>
        <taxon>Pentapetalae</taxon>
        <taxon>asterids</taxon>
        <taxon>lamiids</taxon>
        <taxon>Solanales</taxon>
        <taxon>Solanaceae</taxon>
        <taxon>Solanoideae</taxon>
        <taxon>Datureae</taxon>
        <taxon>Datura</taxon>
    </lineage>
</organism>
<sequence>MERSMFKVKWRQVYTPSENKVKKIKLGKFQRALALAPRTLRGTLSSLKIFNKFSEPRYGSVSANCPHNDGLRGTLRLNARRVIGLTCAN</sequence>
<gene>
    <name evidence="1" type="ORF">HAX54_015159</name>
</gene>
<keyword evidence="2" id="KW-1185">Reference proteome</keyword>
<proteinExistence type="predicted"/>
<protein>
    <submittedName>
        <fullName evidence="1">Uncharacterized protein</fullName>
    </submittedName>
</protein>
<evidence type="ECO:0000313" key="2">
    <source>
        <dbReference type="Proteomes" id="UP000823775"/>
    </source>
</evidence>
<reference evidence="1 2" key="1">
    <citation type="journal article" date="2021" name="BMC Genomics">
        <title>Datura genome reveals duplications of psychoactive alkaloid biosynthetic genes and high mutation rate following tissue culture.</title>
        <authorList>
            <person name="Rajewski A."/>
            <person name="Carter-House D."/>
            <person name="Stajich J."/>
            <person name="Litt A."/>
        </authorList>
    </citation>
    <scope>NUCLEOTIDE SEQUENCE [LARGE SCALE GENOMIC DNA]</scope>
    <source>
        <strain evidence="1">AR-01</strain>
    </source>
</reference>
<evidence type="ECO:0000313" key="1">
    <source>
        <dbReference type="EMBL" id="MCD7452142.1"/>
    </source>
</evidence>
<dbReference type="EMBL" id="JACEIK010000196">
    <property type="protein sequence ID" value="MCD7452142.1"/>
    <property type="molecule type" value="Genomic_DNA"/>
</dbReference>
<dbReference type="Proteomes" id="UP000823775">
    <property type="component" value="Unassembled WGS sequence"/>
</dbReference>
<comment type="caution">
    <text evidence="1">The sequence shown here is derived from an EMBL/GenBank/DDBJ whole genome shotgun (WGS) entry which is preliminary data.</text>
</comment>
<accession>A0ABS8RZB0</accession>